<dbReference type="Pfam" id="PF00225">
    <property type="entry name" value="Kinesin"/>
    <property type="match status" value="1"/>
</dbReference>
<dbReference type="InterPro" id="IPR027417">
    <property type="entry name" value="P-loop_NTPase"/>
</dbReference>
<keyword evidence="7 13" id="KW-0067">ATP-binding</keyword>
<dbReference type="PROSITE" id="PS00411">
    <property type="entry name" value="KINESIN_MOTOR_1"/>
    <property type="match status" value="1"/>
</dbReference>
<evidence type="ECO:0000256" key="9">
    <source>
        <dbReference type="ARBA" id="ARBA00023175"/>
    </source>
</evidence>
<feature type="coiled-coil region" evidence="15">
    <location>
        <begin position="493"/>
        <end position="520"/>
    </location>
</feature>
<keyword evidence="6" id="KW-0498">Mitosis</keyword>
<feature type="region of interest" description="Disordered" evidence="16">
    <location>
        <begin position="718"/>
        <end position="759"/>
    </location>
</feature>
<dbReference type="FunFam" id="3.40.850.10:FF:000073">
    <property type="entry name" value="Kinesin-like protein"/>
    <property type="match status" value="1"/>
</dbReference>
<evidence type="ECO:0000256" key="2">
    <source>
        <dbReference type="ARBA" id="ARBA00022490"/>
    </source>
</evidence>
<evidence type="ECO:0000259" key="17">
    <source>
        <dbReference type="PROSITE" id="PS50067"/>
    </source>
</evidence>
<dbReference type="GO" id="GO:0008017">
    <property type="term" value="F:microtubule binding"/>
    <property type="evidence" value="ECO:0007669"/>
    <property type="project" value="InterPro"/>
</dbReference>
<dbReference type="PROSITE" id="PS50067">
    <property type="entry name" value="KINESIN_MOTOR_2"/>
    <property type="match status" value="1"/>
</dbReference>
<name>A0A9P5G4A0_GEOCN</name>
<feature type="compositionally biased region" description="Polar residues" evidence="16">
    <location>
        <begin position="741"/>
        <end position="759"/>
    </location>
</feature>
<evidence type="ECO:0000256" key="14">
    <source>
        <dbReference type="RuleBase" id="RU000394"/>
    </source>
</evidence>
<dbReference type="PANTHER" id="PTHR47968:SF36">
    <property type="entry name" value="KINESIN HEAVY CHAIN ISOFORM X1"/>
    <property type="match status" value="1"/>
</dbReference>
<comment type="subcellular location">
    <subcellularLocation>
        <location evidence="1">Cytoplasm</location>
        <location evidence="1">Cytoskeleton</location>
    </subcellularLocation>
</comment>
<organism evidence="18 19">
    <name type="scientific">Geotrichum candidum</name>
    <name type="common">Oospora lactis</name>
    <name type="synonym">Dipodascus geotrichum</name>
    <dbReference type="NCBI Taxonomy" id="1173061"/>
    <lineage>
        <taxon>Eukaryota</taxon>
        <taxon>Fungi</taxon>
        <taxon>Dikarya</taxon>
        <taxon>Ascomycota</taxon>
        <taxon>Saccharomycotina</taxon>
        <taxon>Dipodascomycetes</taxon>
        <taxon>Dipodascales</taxon>
        <taxon>Dipodascaceae</taxon>
        <taxon>Geotrichum</taxon>
    </lineage>
</organism>
<evidence type="ECO:0000256" key="8">
    <source>
        <dbReference type="ARBA" id="ARBA00023054"/>
    </source>
</evidence>
<proteinExistence type="inferred from homology"/>
<dbReference type="Proteomes" id="UP000750522">
    <property type="component" value="Unassembled WGS sequence"/>
</dbReference>
<comment type="function">
    <text evidence="12">Required for assembly of the mitotic spindle.</text>
</comment>
<keyword evidence="8 15" id="KW-0175">Coiled coil</keyword>
<feature type="domain" description="Kinesin motor" evidence="17">
    <location>
        <begin position="85"/>
        <end position="429"/>
    </location>
</feature>
<dbReference type="GO" id="GO:0051301">
    <property type="term" value="P:cell division"/>
    <property type="evidence" value="ECO:0007669"/>
    <property type="project" value="UniProtKB-KW"/>
</dbReference>
<feature type="compositionally biased region" description="Polar residues" evidence="16">
    <location>
        <begin position="48"/>
        <end position="57"/>
    </location>
</feature>
<evidence type="ECO:0000256" key="10">
    <source>
        <dbReference type="ARBA" id="ARBA00023212"/>
    </source>
</evidence>
<feature type="compositionally biased region" description="Low complexity" evidence="16">
    <location>
        <begin position="30"/>
        <end position="47"/>
    </location>
</feature>
<sequence length="759" mass="81558">MALGSPPKRAYRPSSVLNSGYPNTTARPQTPSLRRPTSSLSLRSPTPNQTRRPITPNSASTLASSQYSSSSSLNLPAKDNLYTGNIKVSVRVKPPLNASSGVSTSQDGSITTFNDTWIVDSDRQSISTKDVGEFTFDNIFHGPISNATIFESSVGELVNQVISGYNGTVFAYGMTGSGKTYSMQGSRENPGIIPLSVHAIFDLLQTPLVDPSRSYTVKVSYLEIYNEHLHDLLAPQTPSDEIKLRDDPQRGVRALGLREVTVNSPEELIEVIQNGDALRRTEGTDFNAVSSRSHAVVQIIIESSSKGRPGAANAAPRISTLYLCDLAGSERAASQTERRKEGAYINKSLLTLGTVIARLSVASTNIANGSGSSSNGHIPYRDSKLTRLLQPALSGKSLVSVLCTVDVLNLNNSVETISTLRFAARAKNILVSAKRNEEASDPNAKLVEKLLAQVDALKMENMQLRSNGVDGTSTDAMLADITGTSEITTSAGNSALMSQIAQLEAENRILNERVEHLARLCDDNRLEELIGLGIDDDVVSSPVTTAFNGTSRSSSISSISEEEHRRKENEYRSYIAHLEKQLYLQEVQKRNSVASPDLKLPFNNNQVPSSIFPPIRPVSISSASGGSTPGSGIPQHYADIIEDLKEEVEELKESNSDKDRIISTLRSINKRKENLTALSMSSPGASSAGANSPSSNHSSAYSRYYFSSSLNNATAAGDISNSQTGTAVPMAITSDEVKETNVGSTTESADTTLTDAPEF</sequence>
<comment type="caution">
    <text evidence="18">The sequence shown here is derived from an EMBL/GenBank/DDBJ whole genome shotgun (WGS) entry which is preliminary data.</text>
</comment>
<feature type="binding site" evidence="13">
    <location>
        <begin position="173"/>
        <end position="180"/>
    </location>
    <ligand>
        <name>ATP</name>
        <dbReference type="ChEBI" id="CHEBI:30616"/>
    </ligand>
</feature>
<evidence type="ECO:0000256" key="16">
    <source>
        <dbReference type="SAM" id="MobiDB-lite"/>
    </source>
</evidence>
<keyword evidence="10" id="KW-0206">Cytoskeleton</keyword>
<keyword evidence="9 13" id="KW-0505">Motor protein</keyword>
<reference evidence="18" key="1">
    <citation type="journal article" date="2020" name="Front. Microbiol.">
        <title>Phenotypic and Genetic Characterization of the Cheese Ripening Yeast Geotrichum candidum.</title>
        <authorList>
            <person name="Perkins V."/>
            <person name="Vignola S."/>
            <person name="Lessard M.H."/>
            <person name="Plante P.L."/>
            <person name="Corbeil J."/>
            <person name="Dugat-Bony E."/>
            <person name="Frenette M."/>
            <person name="Labrie S."/>
        </authorList>
    </citation>
    <scope>NUCLEOTIDE SEQUENCE</scope>
    <source>
        <strain evidence="18">LMA-70</strain>
    </source>
</reference>
<dbReference type="InterPro" id="IPR036961">
    <property type="entry name" value="Kinesin_motor_dom_sf"/>
</dbReference>
<evidence type="ECO:0000313" key="18">
    <source>
        <dbReference type="EMBL" id="KAF5098209.1"/>
    </source>
</evidence>
<protein>
    <recommendedName>
        <fullName evidence="14">Kinesin-like protein</fullName>
    </recommendedName>
</protein>
<keyword evidence="2" id="KW-0963">Cytoplasm</keyword>
<dbReference type="Gene3D" id="3.40.850.10">
    <property type="entry name" value="Kinesin motor domain"/>
    <property type="match status" value="1"/>
</dbReference>
<gene>
    <name evidence="18" type="ORF">DV451_003488</name>
</gene>
<dbReference type="GO" id="GO:0005524">
    <property type="term" value="F:ATP binding"/>
    <property type="evidence" value="ECO:0007669"/>
    <property type="project" value="UniProtKB-UniRule"/>
</dbReference>
<dbReference type="InterPro" id="IPR019821">
    <property type="entry name" value="Kinesin_motor_CS"/>
</dbReference>
<dbReference type="InterPro" id="IPR027640">
    <property type="entry name" value="Kinesin-like_fam"/>
</dbReference>
<evidence type="ECO:0000256" key="4">
    <source>
        <dbReference type="ARBA" id="ARBA00022701"/>
    </source>
</evidence>
<feature type="compositionally biased region" description="Low complexity" evidence="16">
    <location>
        <begin position="58"/>
        <end position="74"/>
    </location>
</feature>
<evidence type="ECO:0000256" key="5">
    <source>
        <dbReference type="ARBA" id="ARBA00022741"/>
    </source>
</evidence>
<dbReference type="AlphaFoldDB" id="A0A9P5G4A0"/>
<comment type="similarity">
    <text evidence="13 14">Belongs to the TRAFAC class myosin-kinesin ATPase superfamily. Kinesin family.</text>
</comment>
<evidence type="ECO:0000256" key="11">
    <source>
        <dbReference type="ARBA" id="ARBA00023306"/>
    </source>
</evidence>
<dbReference type="GO" id="GO:0005874">
    <property type="term" value="C:microtubule"/>
    <property type="evidence" value="ECO:0007669"/>
    <property type="project" value="UniProtKB-KW"/>
</dbReference>
<dbReference type="GO" id="GO:0003777">
    <property type="term" value="F:microtubule motor activity"/>
    <property type="evidence" value="ECO:0007669"/>
    <property type="project" value="InterPro"/>
</dbReference>
<evidence type="ECO:0000256" key="1">
    <source>
        <dbReference type="ARBA" id="ARBA00004245"/>
    </source>
</evidence>
<dbReference type="SUPFAM" id="SSF52540">
    <property type="entry name" value="P-loop containing nucleoside triphosphate hydrolases"/>
    <property type="match status" value="1"/>
</dbReference>
<evidence type="ECO:0000256" key="12">
    <source>
        <dbReference type="ARBA" id="ARBA00054086"/>
    </source>
</evidence>
<accession>A0A9P5G4A0</accession>
<keyword evidence="4 14" id="KW-0493">Microtubule</keyword>
<keyword evidence="11" id="KW-0131">Cell cycle</keyword>
<feature type="region of interest" description="Disordered" evidence="16">
    <location>
        <begin position="1"/>
        <end position="74"/>
    </location>
</feature>
<dbReference type="PRINTS" id="PR00380">
    <property type="entry name" value="KINESINHEAVY"/>
</dbReference>
<keyword evidence="3" id="KW-0132">Cell division</keyword>
<evidence type="ECO:0000256" key="15">
    <source>
        <dbReference type="SAM" id="Coils"/>
    </source>
</evidence>
<reference evidence="18" key="2">
    <citation type="submission" date="2020-01" db="EMBL/GenBank/DDBJ databases">
        <authorList>
            <person name="Perkins V."/>
            <person name="Lessard M.-H."/>
            <person name="Dugat-Bony E."/>
            <person name="Frenette M."/>
            <person name="Labrie S."/>
        </authorList>
    </citation>
    <scope>NUCLEOTIDE SEQUENCE</scope>
    <source>
        <strain evidence="18">LMA-70</strain>
    </source>
</reference>
<dbReference type="SMART" id="SM00129">
    <property type="entry name" value="KISc"/>
    <property type="match status" value="1"/>
</dbReference>
<evidence type="ECO:0000256" key="6">
    <source>
        <dbReference type="ARBA" id="ARBA00022776"/>
    </source>
</evidence>
<dbReference type="GO" id="GO:0007018">
    <property type="term" value="P:microtubule-based movement"/>
    <property type="evidence" value="ECO:0007669"/>
    <property type="project" value="InterPro"/>
</dbReference>
<keyword evidence="5 13" id="KW-0547">Nucleotide-binding</keyword>
<evidence type="ECO:0000256" key="7">
    <source>
        <dbReference type="ARBA" id="ARBA00022840"/>
    </source>
</evidence>
<evidence type="ECO:0000256" key="3">
    <source>
        <dbReference type="ARBA" id="ARBA00022618"/>
    </source>
</evidence>
<evidence type="ECO:0000256" key="13">
    <source>
        <dbReference type="PROSITE-ProRule" id="PRU00283"/>
    </source>
</evidence>
<feature type="compositionally biased region" description="Polar residues" evidence="16">
    <location>
        <begin position="15"/>
        <end position="29"/>
    </location>
</feature>
<dbReference type="InterPro" id="IPR001752">
    <property type="entry name" value="Kinesin_motor_dom"/>
</dbReference>
<feature type="region of interest" description="Disordered" evidence="16">
    <location>
        <begin position="679"/>
        <end position="698"/>
    </location>
</feature>
<dbReference type="EMBL" id="QQZK01000077">
    <property type="protein sequence ID" value="KAF5098209.1"/>
    <property type="molecule type" value="Genomic_DNA"/>
</dbReference>
<dbReference type="PANTHER" id="PTHR47968">
    <property type="entry name" value="CENTROMERE PROTEIN E"/>
    <property type="match status" value="1"/>
</dbReference>
<evidence type="ECO:0000313" key="19">
    <source>
        <dbReference type="Proteomes" id="UP000750522"/>
    </source>
</evidence>